<name>A0A660KWG1_9ACTN</name>
<keyword evidence="1" id="KW-0723">Serine/threonine-protein kinase</keyword>
<evidence type="ECO:0000256" key="2">
    <source>
        <dbReference type="SAM" id="MobiDB-lite"/>
    </source>
</evidence>
<evidence type="ECO:0000313" key="5">
    <source>
        <dbReference type="Proteomes" id="UP000278962"/>
    </source>
</evidence>
<keyword evidence="4" id="KW-0418">Kinase</keyword>
<protein>
    <submittedName>
        <fullName evidence="4">Histidine kinase-like protein</fullName>
    </submittedName>
</protein>
<dbReference type="InterPro" id="IPR003594">
    <property type="entry name" value="HATPase_dom"/>
</dbReference>
<reference evidence="4 5" key="1">
    <citation type="submission" date="2018-10" db="EMBL/GenBank/DDBJ databases">
        <title>Genomic Encyclopedia of Archaeal and Bacterial Type Strains, Phase II (KMG-II): from individual species to whole genera.</title>
        <authorList>
            <person name="Goeker M."/>
        </authorList>
    </citation>
    <scope>NUCLEOTIDE SEQUENCE [LARGE SCALE GENOMIC DNA]</scope>
    <source>
        <strain evidence="4 5">DSM 14954</strain>
    </source>
</reference>
<dbReference type="InterPro" id="IPR036890">
    <property type="entry name" value="HATPase_C_sf"/>
</dbReference>
<dbReference type="PANTHER" id="PTHR35526:SF3">
    <property type="entry name" value="ANTI-SIGMA-F FACTOR RSBW"/>
    <property type="match status" value="1"/>
</dbReference>
<accession>A0A660KWG1</accession>
<comment type="caution">
    <text evidence="4">The sequence shown here is derived from an EMBL/GenBank/DDBJ whole genome shotgun (WGS) entry which is preliminary data.</text>
</comment>
<dbReference type="RefSeq" id="WP_121253461.1">
    <property type="nucleotide sequence ID" value="NZ_RBIL01000002.1"/>
</dbReference>
<dbReference type="OrthoDB" id="4828148at2"/>
<proteinExistence type="predicted"/>
<feature type="region of interest" description="Disordered" evidence="2">
    <location>
        <begin position="293"/>
        <end position="312"/>
    </location>
</feature>
<keyword evidence="4" id="KW-0808">Transferase</keyword>
<dbReference type="SUPFAM" id="SSF55874">
    <property type="entry name" value="ATPase domain of HSP90 chaperone/DNA topoisomerase II/histidine kinase"/>
    <property type="match status" value="1"/>
</dbReference>
<dbReference type="AlphaFoldDB" id="A0A660KWG1"/>
<dbReference type="CDD" id="cd16936">
    <property type="entry name" value="HATPase_RsbW-like"/>
    <property type="match status" value="1"/>
</dbReference>
<gene>
    <name evidence="4" type="ORF">C8N24_4056</name>
</gene>
<dbReference type="EMBL" id="RBIL01000002">
    <property type="protein sequence ID" value="RKQ86047.1"/>
    <property type="molecule type" value="Genomic_DNA"/>
</dbReference>
<dbReference type="Pfam" id="PF13581">
    <property type="entry name" value="HATPase_c_2"/>
    <property type="match status" value="1"/>
</dbReference>
<sequence>MRNDERAVLAVRKAARGFEPTEDAELLTTCRRQAVLIDALMRAVGDLRSGASALKAENADLRAERRRGHRGEAEAAVADAPPSGTRVEAQVRLGVHAPAMARRIIADALRDRVPSSVIDNALLTISELVTNSVCHGLSADGGSAIVRLHLTDESLLLEVEDPGQGGPVLRGRPNARTGAGYGLHVVGTISERWGSERRANGAMRVWAELNVTPSVDEALPAPQPREELHVAPAAPRTGTWQVYLGTKDAVLSSHGSETDAERAAHQHAALHECRRIVVHDRYFRTRSLTVRARSNTDGDRPMSSDSIAGGGA</sequence>
<dbReference type="PANTHER" id="PTHR35526">
    <property type="entry name" value="ANTI-SIGMA-F FACTOR RSBW-RELATED"/>
    <property type="match status" value="1"/>
</dbReference>
<dbReference type="Gene3D" id="3.30.565.10">
    <property type="entry name" value="Histidine kinase-like ATPase, C-terminal domain"/>
    <property type="match status" value="1"/>
</dbReference>
<evidence type="ECO:0000313" key="4">
    <source>
        <dbReference type="EMBL" id="RKQ86047.1"/>
    </source>
</evidence>
<evidence type="ECO:0000259" key="3">
    <source>
        <dbReference type="Pfam" id="PF13581"/>
    </source>
</evidence>
<organism evidence="4 5">
    <name type="scientific">Solirubrobacter pauli</name>
    <dbReference type="NCBI Taxonomy" id="166793"/>
    <lineage>
        <taxon>Bacteria</taxon>
        <taxon>Bacillati</taxon>
        <taxon>Actinomycetota</taxon>
        <taxon>Thermoleophilia</taxon>
        <taxon>Solirubrobacterales</taxon>
        <taxon>Solirubrobacteraceae</taxon>
        <taxon>Solirubrobacter</taxon>
    </lineage>
</organism>
<dbReference type="InterPro" id="IPR050267">
    <property type="entry name" value="Anti-sigma-factor_SerPK"/>
</dbReference>
<feature type="domain" description="Histidine kinase/HSP90-like ATPase" evidence="3">
    <location>
        <begin position="99"/>
        <end position="200"/>
    </location>
</feature>
<dbReference type="Proteomes" id="UP000278962">
    <property type="component" value="Unassembled WGS sequence"/>
</dbReference>
<evidence type="ECO:0000256" key="1">
    <source>
        <dbReference type="ARBA" id="ARBA00022527"/>
    </source>
</evidence>
<dbReference type="GO" id="GO:0004674">
    <property type="term" value="F:protein serine/threonine kinase activity"/>
    <property type="evidence" value="ECO:0007669"/>
    <property type="project" value="UniProtKB-KW"/>
</dbReference>
<keyword evidence="5" id="KW-1185">Reference proteome</keyword>